<dbReference type="Gene3D" id="6.10.140.1830">
    <property type="match status" value="2"/>
</dbReference>
<dbReference type="InterPro" id="IPR042104">
    <property type="entry name" value="PKS_dehydratase_sf"/>
</dbReference>
<dbReference type="RefSeq" id="WP_094861986.1">
    <property type="nucleotide sequence ID" value="NZ_NKYE01000003.1"/>
</dbReference>
<accession>A0A263D777</accession>
<dbReference type="Pfam" id="PF00109">
    <property type="entry name" value="ketoacyl-synt"/>
    <property type="match status" value="5"/>
</dbReference>
<dbReference type="Pfam" id="PF18369">
    <property type="entry name" value="PKS_DE"/>
    <property type="match status" value="3"/>
</dbReference>
<dbReference type="EC" id="2.3.1.94" evidence="13"/>
<dbReference type="SMART" id="SM00827">
    <property type="entry name" value="PKS_AT"/>
    <property type="match status" value="5"/>
</dbReference>
<dbReference type="InterPro" id="IPR014031">
    <property type="entry name" value="Ketoacyl_synth_C"/>
</dbReference>
<comment type="catalytic activity">
    <reaction evidence="9">
        <text>6 (S)-methylmalonyl-CoA + propanoyl-CoA + 6 NADPH + 12 H(+) = 6-deoxyerythronolide B + 6 CO2 + 6 NADP(+) + 7 CoA + H2O</text>
        <dbReference type="Rhea" id="RHEA:23068"/>
        <dbReference type="ChEBI" id="CHEBI:15377"/>
        <dbReference type="ChEBI" id="CHEBI:15378"/>
        <dbReference type="ChEBI" id="CHEBI:16089"/>
        <dbReference type="ChEBI" id="CHEBI:16526"/>
        <dbReference type="ChEBI" id="CHEBI:57287"/>
        <dbReference type="ChEBI" id="CHEBI:57327"/>
        <dbReference type="ChEBI" id="CHEBI:57392"/>
        <dbReference type="ChEBI" id="CHEBI:57783"/>
        <dbReference type="ChEBI" id="CHEBI:58349"/>
        <dbReference type="EC" id="2.3.1.94"/>
    </reaction>
</comment>
<evidence type="ECO:0000313" key="20">
    <source>
        <dbReference type="Proteomes" id="UP000242444"/>
    </source>
</evidence>
<dbReference type="InterPro" id="IPR020841">
    <property type="entry name" value="PKS_Beta-ketoAc_synthase_dom"/>
</dbReference>
<dbReference type="Proteomes" id="UP000242444">
    <property type="component" value="Unassembled WGS sequence"/>
</dbReference>
<feature type="domain" description="Carrier" evidence="16">
    <location>
        <begin position="6194"/>
        <end position="6269"/>
    </location>
</feature>
<feature type="domain" description="Carrier" evidence="16">
    <location>
        <begin position="1678"/>
        <end position="1753"/>
    </location>
</feature>
<dbReference type="InParanoid" id="A0A263D777"/>
<feature type="domain" description="Carrier" evidence="16">
    <location>
        <begin position="3191"/>
        <end position="3269"/>
    </location>
</feature>
<feature type="region of interest" description="Disordered" evidence="15">
    <location>
        <begin position="3711"/>
        <end position="3730"/>
    </location>
</feature>
<dbReference type="InterPro" id="IPR049900">
    <property type="entry name" value="PKS_mFAS_DH"/>
</dbReference>
<dbReference type="InterPro" id="IPR015083">
    <property type="entry name" value="NorB/c/GfsB-D-like_docking"/>
</dbReference>
<dbReference type="CDD" id="cd08956">
    <property type="entry name" value="KR_3_FAS_SDR_x"/>
    <property type="match status" value="1"/>
</dbReference>
<dbReference type="InterPro" id="IPR057326">
    <property type="entry name" value="KR_dom"/>
</dbReference>
<dbReference type="InterPro" id="IPR020806">
    <property type="entry name" value="PKS_PP-bd"/>
</dbReference>
<dbReference type="Pfam" id="PF02801">
    <property type="entry name" value="Ketoacyl-synt_C"/>
    <property type="match status" value="5"/>
</dbReference>
<dbReference type="SUPFAM" id="SSF47336">
    <property type="entry name" value="ACP-like"/>
    <property type="match status" value="5"/>
</dbReference>
<dbReference type="PANTHER" id="PTHR43775">
    <property type="entry name" value="FATTY ACID SYNTHASE"/>
    <property type="match status" value="1"/>
</dbReference>
<dbReference type="Gene3D" id="3.40.366.10">
    <property type="entry name" value="Malonyl-Coenzyme A Acyl Carrier Protein, domain 2"/>
    <property type="match status" value="5"/>
</dbReference>
<dbReference type="Pfam" id="PF00698">
    <property type="entry name" value="Acyl_transf_1"/>
    <property type="match status" value="5"/>
</dbReference>
<comment type="cofactor">
    <cofactor evidence="1">
        <name>pantetheine 4'-phosphate</name>
        <dbReference type="ChEBI" id="CHEBI:47942"/>
    </cofactor>
</comment>
<comment type="subunit">
    <text evidence="12">Homodimer. Erythronolide synthase is composed of EryAI, EryAII and EryAIII multimodular (2 modules) polypeptides each coding for a functional synthase subunit which participates in 2 of the six FAS-like elongation steps required for formation of the polyketide. Module 1, 2, 3, 4, 5, and 6 participating in biosynthesis steps 1, 2, 3, 4, 5, and 6, respectively.</text>
</comment>
<evidence type="ECO:0000259" key="16">
    <source>
        <dbReference type="PROSITE" id="PS50075"/>
    </source>
</evidence>
<dbReference type="InterPro" id="IPR049551">
    <property type="entry name" value="PKS_DH_C"/>
</dbReference>
<feature type="domain" description="PKS/mFAS DH" evidence="18">
    <location>
        <begin position="924"/>
        <end position="1202"/>
    </location>
</feature>
<feature type="compositionally biased region" description="Basic and acidic residues" evidence="15">
    <location>
        <begin position="1025"/>
        <end position="1036"/>
    </location>
</feature>
<dbReference type="Pfam" id="PF16197">
    <property type="entry name" value="KAsynt_C_assoc"/>
    <property type="match status" value="5"/>
</dbReference>
<dbReference type="Gene3D" id="3.10.129.110">
    <property type="entry name" value="Polyketide synthase dehydratase"/>
    <property type="match status" value="1"/>
</dbReference>
<evidence type="ECO:0000259" key="17">
    <source>
        <dbReference type="PROSITE" id="PS52004"/>
    </source>
</evidence>
<dbReference type="InterPro" id="IPR013968">
    <property type="entry name" value="PKS_KR"/>
</dbReference>
<evidence type="ECO:0000259" key="18">
    <source>
        <dbReference type="PROSITE" id="PS52019"/>
    </source>
</evidence>
<keyword evidence="4" id="KW-0808">Transferase</keyword>
<evidence type="ECO:0000313" key="19">
    <source>
        <dbReference type="EMBL" id="OZM74231.1"/>
    </source>
</evidence>
<dbReference type="GO" id="GO:0004315">
    <property type="term" value="F:3-oxoacyl-[acyl-carrier-protein] synthase activity"/>
    <property type="evidence" value="ECO:0007669"/>
    <property type="project" value="InterPro"/>
</dbReference>
<evidence type="ECO:0000256" key="8">
    <source>
        <dbReference type="ARBA" id="ARBA00023315"/>
    </source>
</evidence>
<evidence type="ECO:0000256" key="14">
    <source>
        <dbReference type="PROSITE-ProRule" id="PRU01363"/>
    </source>
</evidence>
<dbReference type="InterPro" id="IPR020807">
    <property type="entry name" value="PKS_DH"/>
</dbReference>
<sequence length="7783" mass="805687">MDNEQRLRDYLKRASADLRRTRSRLNELEAAAHEPVAIVGMSCRYPGGNANPEDLWRMVAAGGHGITGLPDDRGWTLDALTGSATLSGGFLHDATTFDADFFGISPREALAMDPQQRVLLESSWEAVERARIDPLSLKGSRTGVFVGAIPQDYRVGPPDNVEGFGLTGTTSSVLSGRLAYVLGLVGPALTVDTACSSSLVAIHLAMRALRAGECSLALAGGVTVLPTPLTFVEFSKQGGLAADGHCRSFADSANGTGWAEGVGVLVLERLSQARRHGHQVLAVLRGSAVNSDGASNGLTAPNGPSQERVIERALADARLSTEQVDAVDAHGTGTTLGDPVEAEALLATYGRGRAPDRPLLLGSVKSNLGHTQAAAGVAGVIKMVMAMRHDLLPATLHVDRPTTHVDWSAGSVQLLTESRSWPETGEPRRAGVSSFGLSGTNAHVIVEQAPADDEPTERPEPVAGPVPLLLSARDQTALREQAARLLSAWTRSPELSPLDVAGSLATSRARLDHRAAVVAADLEGAKAGLTALAEGHPAAELVEGLVRGRPPLAVMFAGQGSQRVGLGRALHRRFPVFAEALNAAVDELDRHLTRPLRPILWGSDADVLARTEFAQPALFAVSTALYRLVESWGIIPEFLVGHSVGEIAAAHAAGVFTLADAAELVAARGRLMQALPAGGAMVAVEAAEDEVAALLAGHQDHVSLAAVNGPRSVVLSGTEDVVADLAGRLAEQGRRTRRLRVSHAFHSPLMDPVLDEFRAVAAGLTTGEPLIPVVSTYTGRVASAAELASVDHWVQHVRGTVRFADAVGWLRDHRVGAFLELGPDAALSGATRACLDDDVLASRPAAVVVPTLRGDRDELESVAAAVATLHVGGVPVRWTDYFAGSGSSTVDLPTYPFQRRRFWPREGFSGATDLPAAGLGAAGHPLLSATVSLAGADGTLLTGRLSIAAQPWLADHVVAGTTLLPGAALVELAIRAGDEVGCDRVAELTVTAPLPLSAHGGTQVQLWIGGADAAGERTLDVYSRPDHADDPDEHPWTRNATGVLGPADRPTPADPADDEWPPAGAEPVDLDGFYDSLAEQGLEYGAAFRGLNAAWRRDDEVFAEIEPTAAVAEGAEAFGLHPALLDAALHAATLTGFSGGAGGELPFSWTGVRLHASGAGMVRARLARTGDAVSVELSGPDGVPVATVESLLFRAAETGGDNVGPTADRSLFRLEWVPVAVSDARPQPVAVLGPDPAGLTAALADIPRHADLDELAAGPAPALALRPLVPEPGLDPATAARRLTGEALELVQTWLADGRFADTRLVVLTRGGATVAAEPGDPAAAAVGGLLRSAQAEHPGRFVLLDLDDADGMDPALLAVSGSDEPQLAVRDGAALAARLARVAPSAAPDSPLGWDPEGTVVITGGVGGLGATLAHHLVADHGVRRLLLLSRRGATDPAAAALIDDLTGLGALATVVACDAADRTALARVLADVPARHPVTAVIHAAGVLADGVVTSLTPQALDTVLAAKVDGAWNLHELTAGTDLAAFVLFSSIAGLTGSAGQANYAAGNAFLDALAGFRRARGLPAVSLAWGPWESSAGMTGELGGREERRLRSLGLPALPAAVGVALFDAALRAGDPVLAPVRLDLAALRASGTPPPVLRGLLPGATRRAAGSAAPAAAGLTARLGRLTGARRREAVVELVAELVAAVLGHQDPGAIDPGRPMVELGFDSLTAVELRNRLTASTGLRLPVTLVYDHPSVVALAAHVHDELFGAPAGGGPADAGPAVDATDPIVVVGMSCRYPGGVRGPEDLWRLVDEGRDAISGFPTNRGWDLDKLYHPDPEHSGTSYTRSGGFLHDAGEFDAEFFGMSPREAVATDAQQRLLLEAAWEAVESAGMDPRSLRGSRAGVFAGVMYGDYGAVLTGGDFDGHIGTGSSSSVVSGRVSYVFGLEGPTVTVDTACSSSLVAMHWAAQSLRAGECSLALVGGVTVMSTPSAFVEFSSQGGLSADGRCKSYATGADGVGWSEGVGVLVLERLSDAVANGHEVLAVMRGSAVNSDGASNGLTAPNGLAQQRVIRAALASAGLAPDEVDVVEGHGTGTTLGDPIEAQALLATYGQDRDEPLLLGSVKSNLGHTQAAAGVAGVIKMVLAMRHGLVPPSLHAAAPSDQVDWTAGAVDLVAEHTAWPDRGRPRRAGVSSFGFSGANAHVVLEQPPHVGPEVEPDTGPSAAPGVVPVVLSGRTRAALREQAVRLLPVAADVAPADLALSLLTRRSAFEYRAAVTTTDPAELSRALDALATDRPDPALATDRAAPGGRLAVLFAGQGSQRLGMGRELHARLPVFRAELEAVAAALDEHLDGSVLEVMFAEDDRLADTGWTQPALFALEVALFRQLTAWGVTPDHLAGHSVGELAAAHVAGVLTLPDAAALVAARARLMRALPAGGAMVAVAATEEQVRAELTEGVEVAAVNGPGALVVSGDEDPVLALAERFAGRGVRTRRLAVSHAFHSARMDPMLAEFRTVAAGLAYSPPRIPIVSTLTGELTAEELCSADHWVEHTRRTVRFADAIGTLAGLGADTFLEVGPDGALSAMVAESLAGSAEGTADSSVVVAAQRADVDEEAALIGALARLHLRGVAVDWEAFFAGRGARPAPLPTYAFQREHYWPSAPVARPADDPADDRLWAAVDRDDPAELAAVLGVGEAELGALLPALSSWRRGRHERVRVDSWRYQVSWRPLSVTPARLSGVWLLADTDRDVEAGIDTDHLAAVLTEHGAEVRRVVLTGADSDHQLLGEQPWDALSGVLSVAAADERPVPGQPGLTAGLAATLALVRAVAAADGPPVWTATRGAVFTGTDDLPPSPEQAAVWGLGRAAALEHPRWWGGLVDLPPRLDPAAAGVLVAVLAGRTGEDQVALRAGGTLGRRLARRPAATGPEPTPRGTVLVTGGTGELGAETARWLAAAGTTRLVLTSRRGQDAPGASELLAELVALGAAVEVVACDVADRSALAAVLDGIPETELTGVVHTAGTSEVRPLAETTPGDLAEAMAAKAVGAANLDALLGDRDLDLFVLFGSIAGVLGSGAQAGYCAANAYLDALAERRRARGLAATSVAWGPWAESGLAARGDVADQFTRRGLVALPAAPALAALRDAVATGAATVTVADVDWARYVPVFTAARPSPLLSELSEAAAADEPGGGAADAELTARLTGLTEPEQVRLLVGLIRAEAAAVLGHDHPDGVPERRAFREIGFDSLTAVELRSRLSARIGRALPSTLVFDHPSPLALARHLSAELLGSARIPTGPAAATFVADDPIVIVAMSCRLPGEVGDPEQFWDLLAAGGDAITGFPGGRGWEGAIVHDPDPDTPGASYADQGGFLHEADRFDPGFFGISPREALGMDPQQRLLLETTWECVERAGIDPTSLRGSRTGTYIGSSYAQYGGAGDDIEGHVVTGTIPSVLSGRLAYVFGLEGPAVTVDTACSSSLVALDLAARSLRENETSLALAGGVTVMTTPSPFVAFSRQRALAADGRSKAFGEGADGMALAEGVGMVLLERLSDARAHGHPVLAVVRGSATNSDGASNGLTAPNGLAQQRVIRQALANAQLDPGDIDAVEAHGTGTALGDPIEVRALQATYGPDRERPLWLGSVKSNIGHTQSAAGVASVIKMVQALRAGLLPATLHADQPSSHVDWAATTVAPLTRAVEWPAGSVPRRCAVSSFGISGTNAHIVLEEAPVAERTEPTGPSPVAPAMTPWPLSGRTPAALRAQAARLRSPAATADPVDVGHSLVTTRAAFEHRAVVLGRDRAELLAGLDALASGRPAPEVVEGTAGPDGGVVFVFPGQGAQWLGMGAALLAESPVFAERVAECAAALEPFVDWSLVDVLAGAADAPSLDRVDVVQPASWAMMVSLAALWRSRGVVADAVVGHSQGEIAAAVVAGALTLADGARVVALRSRAIARRLAGSGGMLSVALPADELELPDGVSVAAVNGPRSVVVSGALTGLDALHAELSAREVRVRRIPVDYASHSIQVEDLVAGLAEDLAPVRPTAARIPFCSTLTGDWLDTTGLDAGYWYRNLRETVRFESALRTALAAGHRAFVEISPHPVLTFAVQETAEAAGERVVATGTLRRDHGGLDRVLTSVAEAAVRGVSVEWPELAGGRRVDLPTYAFQHESYWVPLPRPETADDGDSEVWAALEDADPATLAADLRVDQDALSAVLPALSAWRRNRAHESAVESWRYRVRWSPVAAAGTAALAGDWLLVAGPSAAADHWADEVADALSAHGATPRRFTLDGSEDRATLSARLSGSDLGQLCGVVSLLAADDRPDPARPALPLGMALGVGLVQALGDAGVEAPLWSLTRGAVSAERTDRVTDPAQAMTHGLGWTAALEHPRRWGGVVDLPATLDEAAAHRLVTALAGTTGEDQFAVRPGALLARRVVPAPAPALGRRWTPRGTTLITGGTGTLGPHVARWLAGRGAEHLVLLSRRGPDAPRAVDLVTELTELGSTAEALACDVTDSTALAAVRDRLRAEGRPVRAVVHAAAVIELAALADTGPDDLARVLDAKVAGARALHEVWPGEDDLDVFLLFASVAGMWGTGQHAAYVAGNAYLTALAEHRAANGLPATALCWGIWADDLELGRVDPGHIRRSGLRFMDPARALAGLGRVLDAGETTVALADVDWSTYHAVYTAARPTRLFDDVPAVRLLDSVERVPDRPQGEFAGRLLALPGPERERELLELVRAEAAAVLGHDSPDVLVEHRAFREVGFDSVTAVDLRNRIAHGTGLTLPATMVFDHPTPAALAAFLLAELAGGRAPASVRPAGLLTTDEPIAIVGMSCRYPGGVHTPEQLWQLVHDGVDATSGFPPDRAWPAEALYDPDPDSAGRTYSVRGGFLHDAADFDPGFFGISPREALAMDPQQRLLLETSWETFERAGIDPHTLRGSRTGAFIGASYQDYGIVAAAAENSEGHQITGSLPSVLSGRLAYLFGLEGPALTLDTACSSSLVAMHLAARSLATGESDLALAGGVSVMATPNAFVGFSRQRALAADGRCKAYAEGADGMSLAEGVGVVLLERMSDALANGHQVLAVLRGSAINSDGASNGLTAPNGPSQQRVITDALAACGLGAADVDAVEGHGTGTALGDPIEAQALLATYGRDRTEPLLLGSVKSNIGHTQMAAGVAGVIKMVQALRHGVLPPTLHAGTPTSHVDWDSGSVELLTERADWPARGRPRRAGVSSFGLSGTNAHVILEQAPPALPAAEPPTDLGPVPVLFSARDEAAVRAGAGRLSAFAQDHPEAGLVDLAAALATTRSTFERRAGLVAADRAELLRWLAELSGGTAPVVRARRGRTAFLFSGQGSQRLGMGRELAERFPVFATALDETSACLDPLLERPLREVMWGSDADLLDRTGHTQPALFAVEVALYRLVESWGVEPDYLIGHSIGELAAAHVAGVLDLPDAATLVAARAGLMQDLPAGGAMVALRASASRAAELLDRHLGDQRHRVSLASLNGPSSVVLSGDENLLADLAEQLGHAGYETRRLRVSHAFHSAHMDAMLDEFATVARGLTYHPPALAVVSTVTGELAGAESLCSPEHWVAQVREPVRFADGIAWLADRGVTDFLEIGPDGALTASARETLDQQADADDADRPLAVPALRRERPEQATLLGALTDLHTHGVEVNWSALFTGSGARPVELPTYPFQRSRFWPTVTAPAAGRESAADARDLRYRVGWRPLAPSRPDTPTGRWLVLLGAGPEPRWLPGLLDAMAVEADRLVVAEPDRAGLADRLAEHAAASGERLAGVLCTVALGARDERSALAGLLAAAQAMDDVGNLVPLWCLTRGAVAVSSDEVPEPAQAAVWGLGRTAALELPGTWGGLVDLPAGTGGINELDDHDLDDLALARLAAVLTARDGEDQVALRATGVFGRRLTADPLGATRSRRSYHPAGSVLVTGGTGALGGQVARWLARHGAKHLLLVSRRGTEAPGSAELAAELAELGARVTVLACDVADRAALAAAVADLPADEPLTAVFHAAGVVEDGVLTGVTPEAVDRVLRSKVDSARVLHELTADVDLAAFVLFSSVAGVLGSAGQGGYAAANASLDALARVRRARGLPATSVAWGPWAGAGMAADVDEVADRMRRGGLTPLPAERALAAMLDAIEYGDAEIVVADVDWATFAPALAASRPAPLLAELPGVTAVPAGSATDGDGLREQLADLAPQRRERHVLDLLRAQVAAVLGHTDPATVDADLPFRDLGFDSLTTVELRNSLGVTTGLRLPVSLVFDHPTPRALADFLVAELFGSLSTAPPAAGAAVDPAEPIAIVGMGCRLPGGVSSPEQLWELLAGGGEGITGFPADRGWDLAALARRSATGRGGFLADVAEFDAEFFGISPREALAMDPQQRLLLETSWEALERAGLDAVALRGSDTGVFVGTNGQDYATVLRAAAAAVADPDAEGVGGYVATGTTASVMSGRVAYALGLEGPAVTVDTACSASLVALHWAARSLRAGECSLALVGGVSVMSTPDAFVEFSRQGGLAPDGRCKAYAEGADGTAWSEGVGVVVVERLSDAVANGHEVLAVVRGSAVNSDGASNGLTAPSGRSQQRVIRAALADAGVSSVEVDAVEGHGTGTALGDPTEVQALLATYGQGRDVPLLLGSVKSNLGHTQAAAGVAGLIKTVLALRHRTLPATLHVATPSGEVDWSAGAVRLLTEPTGWPERDRPSRAGISAFGISGTNAHVILEQAPPAAERPRRADLAVVPWLVSGRGETALDAQLDRLAAHAAANPADDSAGIGAALATGRAALRCRAVLLPGQDGPAMVARGVARADVECAFLFSGQGSQRLGMGRDLHRRYPVFAEALDELLTLLDPGLREVMWGEDPAALERTGVAQQALFAVEVALFRLLESWGVRPDAVLGHSVGELAAAHVAGVFSATDACTLVSARARLMQSLPSGGVMVAVRASEPEVLPLLDERVSIAAVNGPDSVVLAGPEAAVRPVADRFAALGRRTTRLRVSHAFHSPLVDPVLDELRAVAAGLTYRTPTIPVISDVTGAPATTEQLGSPDYWAAQARETVRFADGVVGLTEAGVHEFVEIGPDAVLCGMARHNLPAGTGVVPTMRAGRDEETTLVTALGELHTRGVAVDWHAYFAGVTPATGLPTYAFQRVRHWPDVPTVATRASADGGTDIEFWSAVEEGDLAALSAELDVEGSTLAGVLPALSAWRRSRRERAVADTWCYRTTWVALTGPPEPTELAGTWLVLVPGGSPDAEWARAAANGLRGDVVTVELADQATPELDLPADRVPRLAGVLTLLPAADPDAVLAALAATGVDAPLWWGTRGAVSVPADRRDGQPAQAAPDLDQAGVWGVGIVRARELPDRWGGLVDLPADPGSFDPAVDLTAALTRSGEDQLAVRPAGLWTRRLIRTEADPDAGTWTPAGTVLLAGALGPALEPLTRWVAATGARPLVLAEPDEDQLVAAAADPELTAVVVAPDADPTDPTATATRLEALLADRDLDAFVVSGSIAGVWGAVGRADEACAGARLEALASARRARGRQASAVAWGAWDGEAQANHLRLSGLPGMDPDLALAVLGRLAAGQAGTVVANVAWDRFVPAFTADRPSPLLSGVAEARAAAEAAEAAERDRRDAVAELREGLAALPPADRAERMLAIVLDRVATVLGHDGSAELAADLAFKDLGFDSLAAVELRNQLGDVTGLELPTTLVFDHPTPAALVGHLLGRLVPEQAEQTGQDAELRALLATVPLTTLRSIGVLDPLLELVGRGGAGAAEAGAADPIDEMDLDDLIRTAFDGDADQSTD</sequence>
<dbReference type="PROSITE" id="PS52004">
    <property type="entry name" value="KS3_2"/>
    <property type="match status" value="5"/>
</dbReference>
<keyword evidence="6" id="KW-0045">Antibiotic biosynthesis</keyword>
<dbReference type="InterPro" id="IPR016035">
    <property type="entry name" value="Acyl_Trfase/lysoPLipase"/>
</dbReference>
<evidence type="ECO:0000256" key="12">
    <source>
        <dbReference type="ARBA" id="ARBA00063272"/>
    </source>
</evidence>
<dbReference type="InterPro" id="IPR049552">
    <property type="entry name" value="PKS_DH_N"/>
</dbReference>
<dbReference type="SMART" id="SM01294">
    <property type="entry name" value="PKS_PP_betabranch"/>
    <property type="match status" value="4"/>
</dbReference>
<feature type="domain" description="Ketosynthase family 3 (KS3)" evidence="17">
    <location>
        <begin position="6287"/>
        <end position="6712"/>
    </location>
</feature>
<evidence type="ECO:0000256" key="7">
    <source>
        <dbReference type="ARBA" id="ARBA00023268"/>
    </source>
</evidence>
<feature type="active site" description="Proton donor; for dehydratase activity" evidence="14">
    <location>
        <position position="1126"/>
    </location>
</feature>
<dbReference type="Gene3D" id="3.30.70.3290">
    <property type="match status" value="5"/>
</dbReference>
<dbReference type="CDD" id="cd08952">
    <property type="entry name" value="KR_1_SDR_x"/>
    <property type="match status" value="4"/>
</dbReference>
<proteinExistence type="predicted"/>
<dbReference type="CDD" id="cd00833">
    <property type="entry name" value="PKS"/>
    <property type="match status" value="5"/>
</dbReference>
<keyword evidence="3" id="KW-0597">Phosphoprotein</keyword>
<dbReference type="FunFam" id="1.10.1200.10:FF:000007">
    <property type="entry name" value="Probable polyketide synthase pks17"/>
    <property type="match status" value="5"/>
</dbReference>
<keyword evidence="20" id="KW-1185">Reference proteome</keyword>
<evidence type="ECO:0000256" key="4">
    <source>
        <dbReference type="ARBA" id="ARBA00022679"/>
    </source>
</evidence>
<keyword evidence="7" id="KW-0511">Multifunctional enzyme</keyword>
<dbReference type="SUPFAM" id="SSF53901">
    <property type="entry name" value="Thiolase-like"/>
    <property type="match status" value="5"/>
</dbReference>
<evidence type="ECO:0000256" key="13">
    <source>
        <dbReference type="ARBA" id="ARBA00066981"/>
    </source>
</evidence>
<dbReference type="Pfam" id="PF14765">
    <property type="entry name" value="PS-DH"/>
    <property type="match status" value="1"/>
</dbReference>
<keyword evidence="2" id="KW-0596">Phosphopantetheine</keyword>
<evidence type="ECO:0000256" key="3">
    <source>
        <dbReference type="ARBA" id="ARBA00022553"/>
    </source>
</evidence>
<evidence type="ECO:0000256" key="6">
    <source>
        <dbReference type="ARBA" id="ARBA00023194"/>
    </source>
</evidence>
<dbReference type="SMART" id="SM00822">
    <property type="entry name" value="PKS_KR"/>
    <property type="match status" value="4"/>
</dbReference>
<evidence type="ECO:0000256" key="9">
    <source>
        <dbReference type="ARBA" id="ARBA00052442"/>
    </source>
</evidence>
<evidence type="ECO:0000256" key="2">
    <source>
        <dbReference type="ARBA" id="ARBA00022450"/>
    </source>
</evidence>
<name>A0A263D777_9PSEU</name>
<dbReference type="Gene3D" id="3.40.50.720">
    <property type="entry name" value="NAD(P)-binding Rossmann-like Domain"/>
    <property type="match status" value="5"/>
</dbReference>
<dbReference type="SUPFAM" id="SSF51735">
    <property type="entry name" value="NAD(P)-binding Rossmann-fold domains"/>
    <property type="match status" value="10"/>
</dbReference>
<dbReference type="FunFam" id="3.40.47.10:FF:000019">
    <property type="entry name" value="Polyketide synthase type I"/>
    <property type="match status" value="5"/>
</dbReference>
<dbReference type="InterPro" id="IPR041618">
    <property type="entry name" value="PKS_DE"/>
</dbReference>
<dbReference type="PROSITE" id="PS00012">
    <property type="entry name" value="PHOSPHOPANTETHEINE"/>
    <property type="match status" value="5"/>
</dbReference>
<gene>
    <name evidence="19" type="ORF">CFN78_07895</name>
</gene>
<dbReference type="Pfam" id="PF08990">
    <property type="entry name" value="Docking"/>
    <property type="match status" value="1"/>
</dbReference>
<feature type="active site" description="Proton acceptor; for dehydratase activity" evidence="14">
    <location>
        <position position="956"/>
    </location>
</feature>
<evidence type="ECO:0000256" key="5">
    <source>
        <dbReference type="ARBA" id="ARBA00022737"/>
    </source>
</evidence>
<dbReference type="GO" id="GO:0004312">
    <property type="term" value="F:fatty acid synthase activity"/>
    <property type="evidence" value="ECO:0007669"/>
    <property type="project" value="TreeGrafter"/>
</dbReference>
<dbReference type="PROSITE" id="PS50075">
    <property type="entry name" value="CARRIER"/>
    <property type="match status" value="5"/>
</dbReference>
<dbReference type="InterPro" id="IPR016039">
    <property type="entry name" value="Thiolase-like"/>
</dbReference>
<dbReference type="InterPro" id="IPR016036">
    <property type="entry name" value="Malonyl_transacylase_ACP-bd"/>
</dbReference>
<dbReference type="OrthoDB" id="9778690at2"/>
<dbReference type="NCBIfam" id="NF045894">
    <property type="entry name" value="PKS_plus_SDR"/>
    <property type="match status" value="2"/>
</dbReference>
<dbReference type="GO" id="GO:0033068">
    <property type="term" value="P:macrolide biosynthetic process"/>
    <property type="evidence" value="ECO:0007669"/>
    <property type="project" value="UniProtKB-ARBA"/>
</dbReference>
<dbReference type="InterPro" id="IPR032821">
    <property type="entry name" value="PKS_assoc"/>
</dbReference>
<dbReference type="PANTHER" id="PTHR43775:SF51">
    <property type="entry name" value="INACTIVE PHENOLPHTHIOCEROL SYNTHESIS POLYKETIDE SYNTHASE TYPE I PKS1-RELATED"/>
    <property type="match status" value="1"/>
</dbReference>
<organism evidence="19 20">
    <name type="scientific">Amycolatopsis antarctica</name>
    <dbReference type="NCBI Taxonomy" id="1854586"/>
    <lineage>
        <taxon>Bacteria</taxon>
        <taxon>Bacillati</taxon>
        <taxon>Actinomycetota</taxon>
        <taxon>Actinomycetes</taxon>
        <taxon>Pseudonocardiales</taxon>
        <taxon>Pseudonocardiaceae</taxon>
        <taxon>Amycolatopsis</taxon>
    </lineage>
</organism>
<dbReference type="Pfam" id="PF00550">
    <property type="entry name" value="PP-binding"/>
    <property type="match status" value="5"/>
</dbReference>
<dbReference type="SMART" id="SM00826">
    <property type="entry name" value="PKS_DH"/>
    <property type="match status" value="1"/>
</dbReference>
<dbReference type="FunFam" id="3.40.366.10:FF:000002">
    <property type="entry name" value="Probable polyketide synthase 2"/>
    <property type="match status" value="4"/>
</dbReference>
<dbReference type="SMART" id="SM00825">
    <property type="entry name" value="PKS_KS"/>
    <property type="match status" value="5"/>
</dbReference>
<feature type="region of interest" description="C-terminal hotdog fold" evidence="14">
    <location>
        <begin position="1065"/>
        <end position="1202"/>
    </location>
</feature>
<dbReference type="Pfam" id="PF08659">
    <property type="entry name" value="KR"/>
    <property type="match status" value="5"/>
</dbReference>
<keyword evidence="5" id="KW-0677">Repeat</keyword>
<protein>
    <recommendedName>
        <fullName evidence="13">6-deoxyerythronolide-B synthase</fullName>
        <ecNumber evidence="13">2.3.1.94</ecNumber>
    </recommendedName>
</protein>
<feature type="region of interest" description="Disordered" evidence="15">
    <location>
        <begin position="1025"/>
        <end position="1065"/>
    </location>
</feature>
<dbReference type="PROSITE" id="PS00606">
    <property type="entry name" value="KS3_1"/>
    <property type="match status" value="5"/>
</dbReference>
<dbReference type="GO" id="GO:0031177">
    <property type="term" value="F:phosphopantetheine binding"/>
    <property type="evidence" value="ECO:0007669"/>
    <property type="project" value="InterPro"/>
</dbReference>
<dbReference type="InterPro" id="IPR018201">
    <property type="entry name" value="Ketoacyl_synth_AS"/>
</dbReference>
<feature type="region of interest" description="N-terminal hotdog fold" evidence="14">
    <location>
        <begin position="924"/>
        <end position="1051"/>
    </location>
</feature>
<comment type="caution">
    <text evidence="19">The sequence shown here is derived from an EMBL/GenBank/DDBJ whole genome shotgun (WGS) entry which is preliminary data.</text>
</comment>
<dbReference type="SMART" id="SM00823">
    <property type="entry name" value="PKS_PP"/>
    <property type="match status" value="5"/>
</dbReference>
<dbReference type="InterPro" id="IPR050091">
    <property type="entry name" value="PKS_NRPS_Biosynth_Enz"/>
</dbReference>
<dbReference type="InterPro" id="IPR014030">
    <property type="entry name" value="Ketoacyl_synth_N"/>
</dbReference>
<dbReference type="InterPro" id="IPR001227">
    <property type="entry name" value="Ac_transferase_dom_sf"/>
</dbReference>
<dbReference type="EMBL" id="NKYE01000003">
    <property type="protein sequence ID" value="OZM74231.1"/>
    <property type="molecule type" value="Genomic_DNA"/>
</dbReference>
<feature type="domain" description="Carrier" evidence="16">
    <location>
        <begin position="4708"/>
        <end position="4783"/>
    </location>
</feature>
<feature type="domain" description="Ketosynthase family 3 (KS3)" evidence="17">
    <location>
        <begin position="4801"/>
        <end position="5224"/>
    </location>
</feature>
<dbReference type="Pfam" id="PF21089">
    <property type="entry name" value="PKS_DH_N"/>
    <property type="match status" value="1"/>
</dbReference>
<dbReference type="Gene3D" id="1.10.1200.10">
    <property type="entry name" value="ACP-like"/>
    <property type="match status" value="5"/>
</dbReference>
<feature type="domain" description="Ketosynthase family 3 (KS3)" evidence="17">
    <location>
        <begin position="1772"/>
        <end position="2194"/>
    </location>
</feature>
<dbReference type="SUPFAM" id="SSF52151">
    <property type="entry name" value="FabD/lysophospholipase-like"/>
    <property type="match status" value="5"/>
</dbReference>
<feature type="domain" description="Carrier" evidence="16">
    <location>
        <begin position="7631"/>
        <end position="7706"/>
    </location>
</feature>
<dbReference type="InterPro" id="IPR006162">
    <property type="entry name" value="Ppantetheine_attach_site"/>
</dbReference>
<feature type="domain" description="Ketosynthase family 3 (KS3)" evidence="17">
    <location>
        <begin position="3287"/>
        <end position="3707"/>
    </location>
</feature>
<dbReference type="GO" id="GO:0047879">
    <property type="term" value="F:erythronolide synthase activity"/>
    <property type="evidence" value="ECO:0007669"/>
    <property type="project" value="UniProtKB-EC"/>
</dbReference>
<dbReference type="InterPro" id="IPR014043">
    <property type="entry name" value="Acyl_transferase_dom"/>
</dbReference>
<dbReference type="Gene3D" id="3.40.50.11460">
    <property type="match status" value="1"/>
</dbReference>
<feature type="domain" description="Ketosynthase family 3 (KS3)" evidence="17">
    <location>
        <begin position="33"/>
        <end position="448"/>
    </location>
</feature>
<dbReference type="Gene3D" id="3.40.47.10">
    <property type="match status" value="5"/>
</dbReference>
<reference evidence="19 20" key="1">
    <citation type="submission" date="2017-07" db="EMBL/GenBank/DDBJ databases">
        <title>Amycolatopsis antarcticus sp. nov., isolated from the surface of an Antarcticus brown macroalga.</title>
        <authorList>
            <person name="Wang J."/>
            <person name="Leiva S."/>
            <person name="Huang J."/>
            <person name="Huang Y."/>
        </authorList>
    </citation>
    <scope>NUCLEOTIDE SEQUENCE [LARGE SCALE GENOMIC DNA]</scope>
    <source>
        <strain evidence="19 20">AU-G6</strain>
    </source>
</reference>
<dbReference type="InterPro" id="IPR036736">
    <property type="entry name" value="ACP-like_sf"/>
</dbReference>
<dbReference type="InterPro" id="IPR009081">
    <property type="entry name" value="PP-bd_ACP"/>
</dbReference>
<evidence type="ECO:0000256" key="11">
    <source>
        <dbReference type="ARBA" id="ARBA00060622"/>
    </source>
</evidence>
<dbReference type="InterPro" id="IPR036291">
    <property type="entry name" value="NAD(P)-bd_dom_sf"/>
</dbReference>
<comment type="function">
    <text evidence="10">Involved in the biosynthesis of antibiotic erythromycin via the biosynthesis of its aglycone precursor, 6-deoxyerythronolide B (6-dEB).</text>
</comment>
<dbReference type="PROSITE" id="PS52019">
    <property type="entry name" value="PKS_MFAS_DH"/>
    <property type="match status" value="1"/>
</dbReference>
<dbReference type="GO" id="GO:0006633">
    <property type="term" value="P:fatty acid biosynthetic process"/>
    <property type="evidence" value="ECO:0007669"/>
    <property type="project" value="InterPro"/>
</dbReference>
<dbReference type="SUPFAM" id="SSF55048">
    <property type="entry name" value="Probable ACP-binding domain of malonyl-CoA ACP transacylase"/>
    <property type="match status" value="5"/>
</dbReference>
<keyword evidence="8" id="KW-0012">Acyltransferase</keyword>
<evidence type="ECO:0000256" key="15">
    <source>
        <dbReference type="SAM" id="MobiDB-lite"/>
    </source>
</evidence>
<evidence type="ECO:0000256" key="10">
    <source>
        <dbReference type="ARBA" id="ARBA00060158"/>
    </source>
</evidence>
<evidence type="ECO:0000256" key="1">
    <source>
        <dbReference type="ARBA" id="ARBA00001957"/>
    </source>
</evidence>
<comment type="pathway">
    <text evidence="11">Antibiotic biosynthesis; erythromycin biosynthesis.</text>
</comment>